<organism evidence="1">
    <name type="scientific">Cacopsylla melanoneura</name>
    <dbReference type="NCBI Taxonomy" id="428564"/>
    <lineage>
        <taxon>Eukaryota</taxon>
        <taxon>Metazoa</taxon>
        <taxon>Ecdysozoa</taxon>
        <taxon>Arthropoda</taxon>
        <taxon>Hexapoda</taxon>
        <taxon>Insecta</taxon>
        <taxon>Pterygota</taxon>
        <taxon>Neoptera</taxon>
        <taxon>Paraneoptera</taxon>
        <taxon>Hemiptera</taxon>
        <taxon>Sternorrhyncha</taxon>
        <taxon>Psylloidea</taxon>
        <taxon>Psyllidae</taxon>
        <taxon>Psyllinae</taxon>
        <taxon>Cacopsylla</taxon>
    </lineage>
</organism>
<sequence length="116" mass="13505">MTPPVYDVIRHHLISLINAFSLVNKITPPISKLCPPHTLEFFFFFFLYFKNIIEMILNGNYSKNIRSLINNRYLELHMLTQYENGKNLSILSSQCQMTLTPPLGKLPNEQFTSRAL</sequence>
<dbReference type="EMBL" id="HBUF01664313">
    <property type="protein sequence ID" value="CAG6789297.1"/>
    <property type="molecule type" value="Transcribed_RNA"/>
</dbReference>
<proteinExistence type="predicted"/>
<reference evidence="1" key="1">
    <citation type="submission" date="2021-05" db="EMBL/GenBank/DDBJ databases">
        <authorList>
            <person name="Alioto T."/>
            <person name="Alioto T."/>
            <person name="Gomez Garrido J."/>
        </authorList>
    </citation>
    <scope>NUCLEOTIDE SEQUENCE</scope>
</reference>
<name>A0A8D9FGJ4_9HEMI</name>
<evidence type="ECO:0000313" key="1">
    <source>
        <dbReference type="EMBL" id="CAG6789297.1"/>
    </source>
</evidence>
<dbReference type="AlphaFoldDB" id="A0A8D9FGJ4"/>
<accession>A0A8D9FGJ4</accession>
<protein>
    <submittedName>
        <fullName evidence="1">Uncharacterized protein</fullName>
    </submittedName>
</protein>